<evidence type="ECO:0000256" key="1">
    <source>
        <dbReference type="ARBA" id="ARBA00004496"/>
    </source>
</evidence>
<dbReference type="Gene3D" id="3.40.50.150">
    <property type="entry name" value="Vaccinia Virus protein VP39"/>
    <property type="match status" value="2"/>
</dbReference>
<evidence type="ECO:0000256" key="2">
    <source>
        <dbReference type="ARBA" id="ARBA00005369"/>
    </source>
</evidence>
<protein>
    <recommendedName>
        <fullName evidence="3">protein-L-isoaspartate(D-aspartate) O-methyltransferase</fullName>
        <ecNumber evidence="3">2.1.1.77</ecNumber>
    </recommendedName>
</protein>
<keyword evidence="5" id="KW-0489">Methyltransferase</keyword>
<evidence type="ECO:0000256" key="3">
    <source>
        <dbReference type="ARBA" id="ARBA00011890"/>
    </source>
</evidence>
<sequence>MTTAPRTTTFKRFTVRCLSVRKMSFWPCNSSSNEGLVANLKRTGVINSDAVFNAMVKTDRAKYLSQNEAPDGGYVGELQAYQDIPHPIGYHQTISAPHMHGHAMELGYAAIQDVRSPRILDVGSGSGYLTASLGRMAEDKDGRVFGLEIVPELVQFAKKNIQTADGDLVDKGIVSVRCHNGWGGLPNEAPFHYIHVGAAAEAPPQALLDQLAEGGRLVIPLDEARGGQVFVEITKHGTKFSQRRLFGVCYVPLAMAPTWMCSSSSNEGLVQNLQKAGIIHSAAVFNAMKRTDRALFVPRAVQEEAYQDSPCPIGFNQTISAPHMHAHILELAHTAVGGAIKPRILDVGAGSGYLTAALAHLVEEAGGRVFGLELLPVLAQSARKNVLSAAPELMKSSVLSLHCYNGWHGLPAEAPFNFIFVGAAVSSPPQALLDQLADGGQLVIPVDDPRGGQALVSITRRGSSFTHRKLMAACFVPLVRGEIHKKRRGVSTANTEPPKVLLSTHSFRAIR</sequence>
<dbReference type="PANTHER" id="PTHR11579:SF0">
    <property type="entry name" value="PROTEIN-L-ISOASPARTATE(D-ASPARTATE) O-METHYLTRANSFERASE"/>
    <property type="match status" value="1"/>
</dbReference>
<evidence type="ECO:0000256" key="7">
    <source>
        <dbReference type="ARBA" id="ARBA00022691"/>
    </source>
</evidence>
<dbReference type="CDD" id="cd02440">
    <property type="entry name" value="AdoMet_MTases"/>
    <property type="match status" value="2"/>
</dbReference>
<keyword evidence="4" id="KW-0963">Cytoplasm</keyword>
<evidence type="ECO:0000313" key="9">
    <source>
        <dbReference type="Proteomes" id="UP001259832"/>
    </source>
</evidence>
<comment type="subcellular location">
    <subcellularLocation>
        <location evidence="1">Cytoplasm</location>
    </subcellularLocation>
</comment>
<dbReference type="EMBL" id="JASMQC010000007">
    <property type="protein sequence ID" value="KAK1943947.1"/>
    <property type="molecule type" value="Genomic_DNA"/>
</dbReference>
<dbReference type="FunFam" id="3.40.50.150:FF:000556">
    <property type="entry name" value="Probable protein-L-isoaspartate O-methyltransferase"/>
    <property type="match status" value="2"/>
</dbReference>
<organism evidence="8 9">
    <name type="scientific">Phytophthora citrophthora</name>
    <dbReference type="NCBI Taxonomy" id="4793"/>
    <lineage>
        <taxon>Eukaryota</taxon>
        <taxon>Sar</taxon>
        <taxon>Stramenopiles</taxon>
        <taxon>Oomycota</taxon>
        <taxon>Peronosporomycetes</taxon>
        <taxon>Peronosporales</taxon>
        <taxon>Peronosporaceae</taxon>
        <taxon>Phytophthora</taxon>
    </lineage>
</organism>
<dbReference type="SUPFAM" id="SSF53335">
    <property type="entry name" value="S-adenosyl-L-methionine-dependent methyltransferases"/>
    <property type="match status" value="2"/>
</dbReference>
<dbReference type="GO" id="GO:0005737">
    <property type="term" value="C:cytoplasm"/>
    <property type="evidence" value="ECO:0007669"/>
    <property type="project" value="UniProtKB-SubCell"/>
</dbReference>
<gene>
    <name evidence="8" type="ORF">P3T76_005343</name>
</gene>
<proteinExistence type="inferred from homology"/>
<evidence type="ECO:0000256" key="5">
    <source>
        <dbReference type="ARBA" id="ARBA00022603"/>
    </source>
</evidence>
<dbReference type="Proteomes" id="UP001259832">
    <property type="component" value="Unassembled WGS sequence"/>
</dbReference>
<comment type="similarity">
    <text evidence="2">Belongs to the methyltransferase superfamily. L-isoaspartyl/D-aspartyl protein methyltransferase family.</text>
</comment>
<dbReference type="GO" id="GO:0032259">
    <property type="term" value="P:methylation"/>
    <property type="evidence" value="ECO:0007669"/>
    <property type="project" value="UniProtKB-KW"/>
</dbReference>
<keyword evidence="6" id="KW-0808">Transferase</keyword>
<comment type="caution">
    <text evidence="8">The sequence shown here is derived from an EMBL/GenBank/DDBJ whole genome shotgun (WGS) entry which is preliminary data.</text>
</comment>
<evidence type="ECO:0000313" key="8">
    <source>
        <dbReference type="EMBL" id="KAK1943947.1"/>
    </source>
</evidence>
<dbReference type="InterPro" id="IPR029063">
    <property type="entry name" value="SAM-dependent_MTases_sf"/>
</dbReference>
<dbReference type="InterPro" id="IPR000682">
    <property type="entry name" value="PCMT"/>
</dbReference>
<keyword evidence="9" id="KW-1185">Reference proteome</keyword>
<accession>A0AAD9GSN0</accession>
<name>A0AAD9GSN0_9STRA</name>
<evidence type="ECO:0000256" key="6">
    <source>
        <dbReference type="ARBA" id="ARBA00022679"/>
    </source>
</evidence>
<reference evidence="8" key="1">
    <citation type="submission" date="2023-08" db="EMBL/GenBank/DDBJ databases">
        <title>Reference Genome Resource for the Citrus Pathogen Phytophthora citrophthora.</title>
        <authorList>
            <person name="Moller H."/>
            <person name="Coetzee B."/>
            <person name="Rose L.J."/>
            <person name="Van Niekerk J.M."/>
        </authorList>
    </citation>
    <scope>NUCLEOTIDE SEQUENCE</scope>
    <source>
        <strain evidence="8">STE-U-9442</strain>
    </source>
</reference>
<dbReference type="AlphaFoldDB" id="A0AAD9GSN0"/>
<evidence type="ECO:0000256" key="4">
    <source>
        <dbReference type="ARBA" id="ARBA00022490"/>
    </source>
</evidence>
<dbReference type="Pfam" id="PF01135">
    <property type="entry name" value="PCMT"/>
    <property type="match status" value="2"/>
</dbReference>
<dbReference type="NCBIfam" id="TIGR00080">
    <property type="entry name" value="pimt"/>
    <property type="match status" value="2"/>
</dbReference>
<dbReference type="GO" id="GO:0004719">
    <property type="term" value="F:protein-L-isoaspartate (D-aspartate) O-methyltransferase activity"/>
    <property type="evidence" value="ECO:0007669"/>
    <property type="project" value="UniProtKB-EC"/>
</dbReference>
<dbReference type="PANTHER" id="PTHR11579">
    <property type="entry name" value="PROTEIN-L-ISOASPARTATE O-METHYLTRANSFERASE"/>
    <property type="match status" value="1"/>
</dbReference>
<keyword evidence="7" id="KW-0949">S-adenosyl-L-methionine</keyword>
<dbReference type="EC" id="2.1.1.77" evidence="3"/>